<sequence>MFPFEPSRTLAKDYVVKIAAIPFVLCVGFLLESCSTTKQETATAGNGSPETLSQSAAPADVNLRQMIVPHGRYGRHIEFPLHATYITIHSTDNPNATALQHARGMAVGAFRARTKWNRTGYMTWHFTVDDVQAIQSLPLNIQGEHADHDGPGNMTSIGIEICELRNPARQAAALDRAARLTAWLMHDQNIPLDHVVPHYHWPQWHFHGNQKNCPRILLEHGRPGPRWEAFLQKINGYYEHGA</sequence>
<feature type="domain" description="N-acetylmuramoyl-L-alanine amidase" evidence="7">
    <location>
        <begin position="70"/>
        <end position="224"/>
    </location>
</feature>
<dbReference type="EMBL" id="ABVL01000021">
    <property type="protein sequence ID" value="EDY17333.1"/>
    <property type="molecule type" value="Genomic_DNA"/>
</dbReference>
<keyword evidence="5" id="KW-0178">Competence</keyword>
<evidence type="ECO:0000259" key="7">
    <source>
        <dbReference type="SMART" id="SM00644"/>
    </source>
</evidence>
<reference evidence="8 9" key="1">
    <citation type="journal article" date="2011" name="J. Bacteriol.">
        <title>Genome sequence of Chthoniobacter flavus Ellin428, an aerobic heterotrophic soil bacterium.</title>
        <authorList>
            <person name="Kant R."/>
            <person name="van Passel M.W."/>
            <person name="Palva A."/>
            <person name="Lucas S."/>
            <person name="Lapidus A."/>
            <person name="Glavina Del Rio T."/>
            <person name="Dalin E."/>
            <person name="Tice H."/>
            <person name="Bruce D."/>
            <person name="Goodwin L."/>
            <person name="Pitluck S."/>
            <person name="Larimer F.W."/>
            <person name="Land M.L."/>
            <person name="Hauser L."/>
            <person name="Sangwan P."/>
            <person name="de Vos W.M."/>
            <person name="Janssen P.H."/>
            <person name="Smidt H."/>
        </authorList>
    </citation>
    <scope>NUCLEOTIDE SEQUENCE [LARGE SCALE GENOMIC DNA]</scope>
    <source>
        <strain evidence="8 9">Ellin428</strain>
    </source>
</reference>
<dbReference type="eggNOG" id="COG5632">
    <property type="taxonomic scope" value="Bacteria"/>
</dbReference>
<evidence type="ECO:0000256" key="4">
    <source>
        <dbReference type="ARBA" id="ARBA00022969"/>
    </source>
</evidence>
<dbReference type="SUPFAM" id="SSF55846">
    <property type="entry name" value="N-acetylmuramoyl-L-alanine amidase-like"/>
    <property type="match status" value="1"/>
</dbReference>
<dbReference type="GO" id="GO:0008745">
    <property type="term" value="F:N-acetylmuramoyl-L-alanine amidase activity"/>
    <property type="evidence" value="ECO:0007669"/>
    <property type="project" value="UniProtKB-EC"/>
</dbReference>
<dbReference type="GO" id="GO:0071555">
    <property type="term" value="P:cell wall organization"/>
    <property type="evidence" value="ECO:0007669"/>
    <property type="project" value="UniProtKB-KW"/>
</dbReference>
<keyword evidence="9" id="KW-1185">Reference proteome</keyword>
<organism evidence="8 9">
    <name type="scientific">Chthoniobacter flavus Ellin428</name>
    <dbReference type="NCBI Taxonomy" id="497964"/>
    <lineage>
        <taxon>Bacteria</taxon>
        <taxon>Pseudomonadati</taxon>
        <taxon>Verrucomicrobiota</taxon>
        <taxon>Spartobacteria</taxon>
        <taxon>Chthoniobacterales</taxon>
        <taxon>Chthoniobacteraceae</taxon>
        <taxon>Chthoniobacter</taxon>
    </lineage>
</organism>
<evidence type="ECO:0000256" key="5">
    <source>
        <dbReference type="ARBA" id="ARBA00023287"/>
    </source>
</evidence>
<dbReference type="InterPro" id="IPR051206">
    <property type="entry name" value="NAMLAA_amidase_2"/>
</dbReference>
<dbReference type="Pfam" id="PF01510">
    <property type="entry name" value="Amidase_2"/>
    <property type="match status" value="1"/>
</dbReference>
<comment type="caution">
    <text evidence="8">The sequence shown here is derived from an EMBL/GenBank/DDBJ whole genome shotgun (WGS) entry which is preliminary data.</text>
</comment>
<evidence type="ECO:0000313" key="9">
    <source>
        <dbReference type="Proteomes" id="UP000005824"/>
    </source>
</evidence>
<dbReference type="PANTHER" id="PTHR30417:SF11">
    <property type="entry name" value="N-ACETYLMURAMOYL-L-ALANINE AMIDASE XLYA"/>
    <property type="match status" value="1"/>
</dbReference>
<protein>
    <recommendedName>
        <fullName evidence="2">N-acetylmuramoyl-L-alanine amidase</fullName>
        <ecNumber evidence="2">3.5.1.28</ecNumber>
    </recommendedName>
</protein>
<name>B4D8E0_9BACT</name>
<dbReference type="SMART" id="SM00644">
    <property type="entry name" value="Ami_2"/>
    <property type="match status" value="1"/>
</dbReference>
<evidence type="ECO:0000256" key="6">
    <source>
        <dbReference type="ARBA" id="ARBA00023316"/>
    </source>
</evidence>
<gene>
    <name evidence="8" type="ORF">CfE428DRAFT_5180</name>
</gene>
<dbReference type="Gene3D" id="3.40.80.10">
    <property type="entry name" value="Peptidoglycan recognition protein-like"/>
    <property type="match status" value="1"/>
</dbReference>
<dbReference type="GO" id="GO:0030435">
    <property type="term" value="P:sporulation resulting in formation of a cellular spore"/>
    <property type="evidence" value="ECO:0007669"/>
    <property type="project" value="UniProtKB-KW"/>
</dbReference>
<evidence type="ECO:0000256" key="1">
    <source>
        <dbReference type="ARBA" id="ARBA00001561"/>
    </source>
</evidence>
<evidence type="ECO:0000313" key="8">
    <source>
        <dbReference type="EMBL" id="EDY17333.1"/>
    </source>
</evidence>
<dbReference type="InterPro" id="IPR002502">
    <property type="entry name" value="Amidase_domain"/>
</dbReference>
<evidence type="ECO:0000256" key="2">
    <source>
        <dbReference type="ARBA" id="ARBA00011901"/>
    </source>
</evidence>
<dbReference type="GO" id="GO:0009254">
    <property type="term" value="P:peptidoglycan turnover"/>
    <property type="evidence" value="ECO:0007669"/>
    <property type="project" value="TreeGrafter"/>
</dbReference>
<keyword evidence="3" id="KW-0378">Hydrolase</keyword>
<dbReference type="CDD" id="cd06583">
    <property type="entry name" value="PGRP"/>
    <property type="match status" value="1"/>
</dbReference>
<dbReference type="EC" id="3.5.1.28" evidence="2"/>
<evidence type="ECO:0000256" key="3">
    <source>
        <dbReference type="ARBA" id="ARBA00022801"/>
    </source>
</evidence>
<dbReference type="STRING" id="497964.CfE428DRAFT_5180"/>
<dbReference type="AlphaFoldDB" id="B4D8E0"/>
<dbReference type="InterPro" id="IPR036505">
    <property type="entry name" value="Amidase/PGRP_sf"/>
</dbReference>
<dbReference type="InParanoid" id="B4D8E0"/>
<dbReference type="GO" id="GO:0009253">
    <property type="term" value="P:peptidoglycan catabolic process"/>
    <property type="evidence" value="ECO:0007669"/>
    <property type="project" value="InterPro"/>
</dbReference>
<keyword evidence="4" id="KW-0749">Sporulation</keyword>
<proteinExistence type="predicted"/>
<dbReference type="GO" id="GO:0030420">
    <property type="term" value="P:establishment of competence for transformation"/>
    <property type="evidence" value="ECO:0007669"/>
    <property type="project" value="UniProtKB-KW"/>
</dbReference>
<accession>B4D8E0</accession>
<dbReference type="Proteomes" id="UP000005824">
    <property type="component" value="Unassembled WGS sequence"/>
</dbReference>
<dbReference type="PANTHER" id="PTHR30417">
    <property type="entry name" value="N-ACETYLMURAMOYL-L-ALANINE AMIDASE AMID"/>
    <property type="match status" value="1"/>
</dbReference>
<comment type="catalytic activity">
    <reaction evidence="1">
        <text>Hydrolyzes the link between N-acetylmuramoyl residues and L-amino acid residues in certain cell-wall glycopeptides.</text>
        <dbReference type="EC" id="3.5.1.28"/>
    </reaction>
</comment>
<keyword evidence="6" id="KW-0961">Cell wall biogenesis/degradation</keyword>